<dbReference type="InterPro" id="IPR002935">
    <property type="entry name" value="SAM_O-MeTrfase"/>
</dbReference>
<keyword evidence="1 4" id="KW-0489">Methyltransferase</keyword>
<name>A0A345JQX9_9GAMM</name>
<accession>A0A345JQX9</accession>
<dbReference type="AlphaFoldDB" id="A0A345JQX9"/>
<dbReference type="Pfam" id="PF01596">
    <property type="entry name" value="Methyltransf_3"/>
    <property type="match status" value="1"/>
</dbReference>
<dbReference type="Proteomes" id="UP000253862">
    <property type="component" value="Chromosome"/>
</dbReference>
<evidence type="ECO:0000256" key="2">
    <source>
        <dbReference type="ARBA" id="ARBA00022679"/>
    </source>
</evidence>
<dbReference type="InterPro" id="IPR029063">
    <property type="entry name" value="SAM-dependent_MTases_sf"/>
</dbReference>
<evidence type="ECO:0000256" key="3">
    <source>
        <dbReference type="ARBA" id="ARBA00022691"/>
    </source>
</evidence>
<evidence type="ECO:0000313" key="5">
    <source>
        <dbReference type="Proteomes" id="UP000253862"/>
    </source>
</evidence>
<keyword evidence="2 4" id="KW-0808">Transferase</keyword>
<gene>
    <name evidence="4" type="ORF">CGC43_03585</name>
</gene>
<dbReference type="PROSITE" id="PS51682">
    <property type="entry name" value="SAM_OMT_I"/>
    <property type="match status" value="1"/>
</dbReference>
<dbReference type="InterPro" id="IPR050362">
    <property type="entry name" value="Cation-dep_OMT"/>
</dbReference>
<reference evidence="4 5" key="1">
    <citation type="submission" date="2017-07" db="EMBL/GenBank/DDBJ databases">
        <title>Complete genome sequences and comparative analysis of the novel pathogen Francisella opportunistica.</title>
        <authorList>
            <person name="Dietrich E.A."/>
            <person name="Kingry L.C."/>
            <person name="Petersen J.M."/>
        </authorList>
    </citation>
    <scope>NUCLEOTIDE SEQUENCE [LARGE SCALE GENOMIC DNA]</scope>
    <source>
        <strain evidence="4 5">14-2155</strain>
    </source>
</reference>
<protein>
    <submittedName>
        <fullName evidence="4">O-methyltransferase</fullName>
    </submittedName>
</protein>
<dbReference type="PANTHER" id="PTHR10509">
    <property type="entry name" value="O-METHYLTRANSFERASE-RELATED"/>
    <property type="match status" value="1"/>
</dbReference>
<dbReference type="PANTHER" id="PTHR10509:SF14">
    <property type="entry name" value="CAFFEOYL-COA O-METHYLTRANSFERASE 3-RELATED"/>
    <property type="match status" value="1"/>
</dbReference>
<dbReference type="EMBL" id="CP022375">
    <property type="protein sequence ID" value="AXH29725.1"/>
    <property type="molecule type" value="Genomic_DNA"/>
</dbReference>
<dbReference type="SUPFAM" id="SSF53335">
    <property type="entry name" value="S-adenosyl-L-methionine-dependent methyltransferases"/>
    <property type="match status" value="1"/>
</dbReference>
<dbReference type="Gene3D" id="3.40.50.150">
    <property type="entry name" value="Vaccinia Virus protein VP39"/>
    <property type="match status" value="1"/>
</dbReference>
<organism evidence="4 5">
    <name type="scientific">Francisella opportunistica</name>
    <dbReference type="NCBI Taxonomy" id="2016517"/>
    <lineage>
        <taxon>Bacteria</taxon>
        <taxon>Pseudomonadati</taxon>
        <taxon>Pseudomonadota</taxon>
        <taxon>Gammaproteobacteria</taxon>
        <taxon>Thiotrichales</taxon>
        <taxon>Francisellaceae</taxon>
        <taxon>Francisella</taxon>
    </lineage>
</organism>
<dbReference type="GO" id="GO:0032259">
    <property type="term" value="P:methylation"/>
    <property type="evidence" value="ECO:0007669"/>
    <property type="project" value="UniProtKB-KW"/>
</dbReference>
<dbReference type="KEGG" id="foo:CGC45_03570"/>
<dbReference type="CDD" id="cd02440">
    <property type="entry name" value="AdoMet_MTases"/>
    <property type="match status" value="1"/>
</dbReference>
<keyword evidence="5" id="KW-1185">Reference proteome</keyword>
<keyword evidence="3" id="KW-0949">S-adenosyl-L-methionine</keyword>
<dbReference type="GO" id="GO:0008171">
    <property type="term" value="F:O-methyltransferase activity"/>
    <property type="evidence" value="ECO:0007669"/>
    <property type="project" value="InterPro"/>
</dbReference>
<proteinExistence type="predicted"/>
<dbReference type="OrthoDB" id="9799672at2"/>
<sequence length="224" mass="25580">MQNTQSFFKMLISMRQNQFTQDNIWQYCLEHTSDLSDNLKQLSDYTRENIHGAQMLSGKIVTKLLQFFVFATRAKVCVDVGTFTAMSAIAMAEAAPGTKVYTIDRPNQVGEQLAKKFIAKYPNIEYCQGNAIDILPTLPNQIDIAFIDADKKQTQEYFDILVTKLADAGVIIVDDILWRGEVLQPQDKRAKALDNFNKYVNQRDDLETLVLPIRHGINIIRKRT</sequence>
<evidence type="ECO:0000256" key="1">
    <source>
        <dbReference type="ARBA" id="ARBA00022603"/>
    </source>
</evidence>
<dbReference type="GO" id="GO:0008757">
    <property type="term" value="F:S-adenosylmethionine-dependent methyltransferase activity"/>
    <property type="evidence" value="ECO:0007669"/>
    <property type="project" value="TreeGrafter"/>
</dbReference>
<evidence type="ECO:0000313" key="4">
    <source>
        <dbReference type="EMBL" id="AXH29725.1"/>
    </source>
</evidence>
<dbReference type="RefSeq" id="WP_071628998.1">
    <property type="nucleotide sequence ID" value="NZ_CP022375.1"/>
</dbReference>